<comment type="subunit">
    <text evidence="8">Homodimer.</text>
</comment>
<dbReference type="InterPro" id="IPR033756">
    <property type="entry name" value="YlxH/NBP35"/>
</dbReference>
<dbReference type="SUPFAM" id="SSF52540">
    <property type="entry name" value="P-loop containing nucleoside triphosphate hydrolases"/>
    <property type="match status" value="1"/>
</dbReference>
<dbReference type="InterPro" id="IPR019591">
    <property type="entry name" value="Mrp/NBP35_ATP-bd"/>
</dbReference>
<dbReference type="InterPro" id="IPR044304">
    <property type="entry name" value="NUBPL-like"/>
</dbReference>
<evidence type="ECO:0000256" key="6">
    <source>
        <dbReference type="ARBA" id="ARBA00023004"/>
    </source>
</evidence>
<dbReference type="PANTHER" id="PTHR42961">
    <property type="entry name" value="IRON-SULFUR PROTEIN NUBPL"/>
    <property type="match status" value="1"/>
</dbReference>
<dbReference type="Pfam" id="PF10609">
    <property type="entry name" value="ParA"/>
    <property type="match status" value="1"/>
</dbReference>
<evidence type="ECO:0000256" key="3">
    <source>
        <dbReference type="ARBA" id="ARBA00022723"/>
    </source>
</evidence>
<dbReference type="InterPro" id="IPR027417">
    <property type="entry name" value="P-loop_NTPase"/>
</dbReference>
<proteinExistence type="inferred from homology"/>
<evidence type="ECO:0000259" key="9">
    <source>
        <dbReference type="Pfam" id="PF01883"/>
    </source>
</evidence>
<keyword evidence="8" id="KW-0378">Hydrolase</keyword>
<dbReference type="GO" id="GO:0005524">
    <property type="term" value="F:ATP binding"/>
    <property type="evidence" value="ECO:0007669"/>
    <property type="project" value="UniProtKB-KW"/>
</dbReference>
<dbReference type="InterPro" id="IPR034904">
    <property type="entry name" value="FSCA_dom_sf"/>
</dbReference>
<sequence length="353" mass="37813">MITKQQILDALSNVEEPDLKKDLVTLNMIENIEILPNKIKFDVVLTTPACPLKGHIEHACRNAIAFFVSKDVEVEINMTARVRPVENAQLKNIKNIVLVSSGKGGVGKSTVAANLALALSQTGAKTGLLDADIYGPSVPIMFGLDGARPESTQTADGQTKIVPIEKFGLKLLSIGFFTDPNQPIPWRGPMATSAIKQLFNDTDWGELDYLVVDMPPGTGDIHITVAQQYPISGAVIVTTPQQVALADAIKGMAMYQMEGVQVPILGVIENMAYFTPAELPDNKYYIFGKDGGKRLAEQNNVPFIGEIPLVKAVADAGDNGFPVALDADDPVTKSFASIAGRVAQELSILAATV</sequence>
<comment type="similarity">
    <text evidence="1">In the N-terminal section; belongs to the MIP18 family.</text>
</comment>
<dbReference type="PROSITE" id="PS01215">
    <property type="entry name" value="MRP"/>
    <property type="match status" value="1"/>
</dbReference>
<reference evidence="10" key="2">
    <citation type="journal article" date="2022" name="Sci. Total Environ.">
        <title>Prevalence, transmission, and molecular epidemiology of tet(X)-positive bacteria among humans, animals, and environmental niches in China: An epidemiological, and genomic-based study.</title>
        <authorList>
            <person name="Dong N."/>
            <person name="Zeng Y."/>
            <person name="Cai C."/>
            <person name="Sun C."/>
            <person name="Lu J."/>
            <person name="Liu C."/>
            <person name="Zhou H."/>
            <person name="Sun Q."/>
            <person name="Shu L."/>
            <person name="Wang H."/>
            <person name="Wang Y."/>
            <person name="Wang S."/>
            <person name="Wu C."/>
            <person name="Chan E.W."/>
            <person name="Chen G."/>
            <person name="Shen Z."/>
            <person name="Chen S."/>
            <person name="Zhang R."/>
        </authorList>
    </citation>
    <scope>NUCLEOTIDE SEQUENCE</scope>
    <source>
        <strain evidence="10">R1692</strain>
    </source>
</reference>
<comment type="similarity">
    <text evidence="2">In the C-terminal section; belongs to the Mrp/NBP35 ATP-binding proteins family.</text>
</comment>
<protein>
    <recommendedName>
        <fullName evidence="8">Iron-sulfur cluster carrier protein</fullName>
    </recommendedName>
</protein>
<reference evidence="10" key="1">
    <citation type="submission" date="2020-06" db="EMBL/GenBank/DDBJ databases">
        <authorList>
            <person name="Dong N."/>
        </authorList>
    </citation>
    <scope>NUCLEOTIDE SEQUENCE</scope>
    <source>
        <strain evidence="10">R1692</strain>
    </source>
</reference>
<dbReference type="InterPro" id="IPR002744">
    <property type="entry name" value="MIP18-like"/>
</dbReference>
<evidence type="ECO:0000256" key="2">
    <source>
        <dbReference type="ARBA" id="ARBA00008205"/>
    </source>
</evidence>
<dbReference type="Pfam" id="PF01883">
    <property type="entry name" value="FeS_assembly_P"/>
    <property type="match status" value="1"/>
</dbReference>
<evidence type="ECO:0000256" key="4">
    <source>
        <dbReference type="ARBA" id="ARBA00022741"/>
    </source>
</evidence>
<dbReference type="SUPFAM" id="SSF117916">
    <property type="entry name" value="Fe-S cluster assembly (FSCA) domain-like"/>
    <property type="match status" value="1"/>
</dbReference>
<comment type="function">
    <text evidence="8">Binds and transfers iron-sulfur (Fe-S) clusters to target apoproteins. Can hydrolyze ATP.</text>
</comment>
<accession>A0ABT7NIK6</accession>
<dbReference type="CDD" id="cd02037">
    <property type="entry name" value="Mrp_NBP35"/>
    <property type="match status" value="1"/>
</dbReference>
<comment type="similarity">
    <text evidence="8">Belongs to the Mrp/NBP35 ATP-binding proteins family.</text>
</comment>
<dbReference type="EMBL" id="JACAGK010000003">
    <property type="protein sequence ID" value="MDM1047022.1"/>
    <property type="molecule type" value="Genomic_DNA"/>
</dbReference>
<gene>
    <name evidence="10" type="ORF">HX018_02020</name>
</gene>
<evidence type="ECO:0000256" key="1">
    <source>
        <dbReference type="ARBA" id="ARBA00007352"/>
    </source>
</evidence>
<keyword evidence="5 8" id="KW-0067">ATP-binding</keyword>
<evidence type="ECO:0000256" key="8">
    <source>
        <dbReference type="HAMAP-Rule" id="MF_02040"/>
    </source>
</evidence>
<feature type="domain" description="MIP18 family-like" evidence="9">
    <location>
        <begin position="4"/>
        <end position="75"/>
    </location>
</feature>
<evidence type="ECO:0000313" key="11">
    <source>
        <dbReference type="Proteomes" id="UP001170954"/>
    </source>
</evidence>
<dbReference type="InterPro" id="IPR000808">
    <property type="entry name" value="Mrp-like_CS"/>
</dbReference>
<evidence type="ECO:0000256" key="5">
    <source>
        <dbReference type="ARBA" id="ARBA00022840"/>
    </source>
</evidence>
<keyword evidence="7 8" id="KW-0411">Iron-sulfur</keyword>
<keyword evidence="11" id="KW-1185">Reference proteome</keyword>
<dbReference type="RefSeq" id="WP_260041324.1">
    <property type="nucleotide sequence ID" value="NZ_JACAGK010000003.1"/>
</dbReference>
<dbReference type="PANTHER" id="PTHR42961:SF2">
    <property type="entry name" value="IRON-SULFUR PROTEIN NUBPL"/>
    <property type="match status" value="1"/>
</dbReference>
<keyword evidence="4 8" id="KW-0547">Nucleotide-binding</keyword>
<keyword evidence="6 8" id="KW-0408">Iron</keyword>
<dbReference type="Gene3D" id="3.40.50.300">
    <property type="entry name" value="P-loop containing nucleotide triphosphate hydrolases"/>
    <property type="match status" value="1"/>
</dbReference>
<name>A0ABT7NIK6_9SPHI</name>
<evidence type="ECO:0000313" key="10">
    <source>
        <dbReference type="EMBL" id="MDM1047022.1"/>
    </source>
</evidence>
<dbReference type="Gene3D" id="3.30.300.130">
    <property type="entry name" value="Fe-S cluster assembly (FSCA)"/>
    <property type="match status" value="1"/>
</dbReference>
<dbReference type="HAMAP" id="MF_02040">
    <property type="entry name" value="Mrp_NBP35"/>
    <property type="match status" value="1"/>
</dbReference>
<feature type="binding site" evidence="8">
    <location>
        <begin position="102"/>
        <end position="109"/>
    </location>
    <ligand>
        <name>ATP</name>
        <dbReference type="ChEBI" id="CHEBI:30616"/>
    </ligand>
</feature>
<dbReference type="Proteomes" id="UP001170954">
    <property type="component" value="Unassembled WGS sequence"/>
</dbReference>
<organism evidence="10 11">
    <name type="scientific">Sphingobacterium hotanense</name>
    <dbReference type="NCBI Taxonomy" id="649196"/>
    <lineage>
        <taxon>Bacteria</taxon>
        <taxon>Pseudomonadati</taxon>
        <taxon>Bacteroidota</taxon>
        <taxon>Sphingobacteriia</taxon>
        <taxon>Sphingobacteriales</taxon>
        <taxon>Sphingobacteriaceae</taxon>
        <taxon>Sphingobacterium</taxon>
    </lineage>
</organism>
<evidence type="ECO:0000256" key="7">
    <source>
        <dbReference type="ARBA" id="ARBA00023014"/>
    </source>
</evidence>
<comment type="caution">
    <text evidence="10">The sequence shown here is derived from an EMBL/GenBank/DDBJ whole genome shotgun (WGS) entry which is preliminary data.</text>
</comment>
<keyword evidence="3 8" id="KW-0479">Metal-binding</keyword>